<accession>A0A5N5XFG8</accession>
<reference evidence="1 2" key="1">
    <citation type="submission" date="2019-04" db="EMBL/GenBank/DDBJ databases">
        <title>Friends and foes A comparative genomics study of 23 Aspergillus species from section Flavi.</title>
        <authorList>
            <consortium name="DOE Joint Genome Institute"/>
            <person name="Kjaerbolling I."/>
            <person name="Vesth T."/>
            <person name="Frisvad J.C."/>
            <person name="Nybo J.L."/>
            <person name="Theobald S."/>
            <person name="Kildgaard S."/>
            <person name="Isbrandt T."/>
            <person name="Kuo A."/>
            <person name="Sato A."/>
            <person name="Lyhne E.K."/>
            <person name="Kogle M.E."/>
            <person name="Wiebenga A."/>
            <person name="Kun R.S."/>
            <person name="Lubbers R.J."/>
            <person name="Makela M.R."/>
            <person name="Barry K."/>
            <person name="Chovatia M."/>
            <person name="Clum A."/>
            <person name="Daum C."/>
            <person name="Haridas S."/>
            <person name="He G."/>
            <person name="LaButti K."/>
            <person name="Lipzen A."/>
            <person name="Mondo S."/>
            <person name="Riley R."/>
            <person name="Salamov A."/>
            <person name="Simmons B.A."/>
            <person name="Magnuson J.K."/>
            <person name="Henrissat B."/>
            <person name="Mortensen U.H."/>
            <person name="Larsen T.O."/>
            <person name="Devries R.P."/>
            <person name="Grigoriev I.V."/>
            <person name="Machida M."/>
            <person name="Baker S.E."/>
            <person name="Andersen M.R."/>
        </authorList>
    </citation>
    <scope>NUCLEOTIDE SEQUENCE [LARGE SCALE GENOMIC DNA]</scope>
    <source>
        <strain evidence="1 2">CBS 151.66</strain>
    </source>
</reference>
<dbReference type="Proteomes" id="UP000326565">
    <property type="component" value="Unassembled WGS sequence"/>
</dbReference>
<keyword evidence="2" id="KW-1185">Reference proteome</keyword>
<organism evidence="1 2">
    <name type="scientific">Aspergillus leporis</name>
    <dbReference type="NCBI Taxonomy" id="41062"/>
    <lineage>
        <taxon>Eukaryota</taxon>
        <taxon>Fungi</taxon>
        <taxon>Dikarya</taxon>
        <taxon>Ascomycota</taxon>
        <taxon>Pezizomycotina</taxon>
        <taxon>Eurotiomycetes</taxon>
        <taxon>Eurotiomycetidae</taxon>
        <taxon>Eurotiales</taxon>
        <taxon>Aspergillaceae</taxon>
        <taxon>Aspergillus</taxon>
        <taxon>Aspergillus subgen. Circumdati</taxon>
    </lineage>
</organism>
<protein>
    <submittedName>
        <fullName evidence="1">Uncharacterized protein</fullName>
    </submittedName>
</protein>
<evidence type="ECO:0000313" key="1">
    <source>
        <dbReference type="EMBL" id="KAB8079451.1"/>
    </source>
</evidence>
<dbReference type="AlphaFoldDB" id="A0A5N5XFG8"/>
<proteinExistence type="predicted"/>
<dbReference type="EMBL" id="ML732150">
    <property type="protein sequence ID" value="KAB8079451.1"/>
    <property type="molecule type" value="Genomic_DNA"/>
</dbReference>
<sequence>MPSCSIFGQLRTVVPTKISVNPEGFTQHYPQLAIAENRCRFSALVMKSPRLFDKKPRMMVPLAIFFPQACVAGRRKPESRGRNADRPRKIVDSLLVRHLCHWIRFTEDEIPTVLLVRYLRHWICFTEGVISSSSWQLERIRGGVHMISANATLQPVTAERLGEWGGGKAYSASELLKVAVSASCGVEGRPWNYSSQVNMVCYKLRIIRQCTFFSLRDMNGFTGSKKGGDVISLTS</sequence>
<name>A0A5N5XFG8_9EURO</name>
<evidence type="ECO:0000313" key="2">
    <source>
        <dbReference type="Proteomes" id="UP000326565"/>
    </source>
</evidence>
<gene>
    <name evidence="1" type="ORF">BDV29DRAFT_54060</name>
</gene>